<feature type="compositionally biased region" description="Polar residues" evidence="1">
    <location>
        <begin position="118"/>
        <end position="147"/>
    </location>
</feature>
<gene>
    <name evidence="2" type="ORF">EYF80_036840</name>
</gene>
<proteinExistence type="predicted"/>
<protein>
    <submittedName>
        <fullName evidence="2">Uncharacterized protein</fullName>
    </submittedName>
</protein>
<name>A0A4Z2GID5_9TELE</name>
<comment type="caution">
    <text evidence="2">The sequence shown here is derived from an EMBL/GenBank/DDBJ whole genome shotgun (WGS) entry which is preliminary data.</text>
</comment>
<sequence>MLHVDSECVEQSGEAVAQLHGLPELRLSALQHQTQRRLLPSTRQRNHNEGERRIHFEGYTFMQLTKAQVEVGISALWNSNNREQDFGGLKGLSLEGTPHRRGSLRKNRAEKRARSDEPLSTTDTCVRTTTKLGSLSSTETPTYNTEPTGMAPVVASTSNHTTSRLNLTQEQLRTAMFPE</sequence>
<keyword evidence="3" id="KW-1185">Reference proteome</keyword>
<evidence type="ECO:0000313" key="2">
    <source>
        <dbReference type="EMBL" id="TNN52975.1"/>
    </source>
</evidence>
<evidence type="ECO:0000256" key="1">
    <source>
        <dbReference type="SAM" id="MobiDB-lite"/>
    </source>
</evidence>
<evidence type="ECO:0000313" key="3">
    <source>
        <dbReference type="Proteomes" id="UP000314294"/>
    </source>
</evidence>
<feature type="region of interest" description="Disordered" evidence="1">
    <location>
        <begin position="88"/>
        <end position="161"/>
    </location>
</feature>
<feature type="compositionally biased region" description="Basic residues" evidence="1">
    <location>
        <begin position="99"/>
        <end position="109"/>
    </location>
</feature>
<dbReference type="AlphaFoldDB" id="A0A4Z2GID5"/>
<reference evidence="2 3" key="1">
    <citation type="submission" date="2019-03" db="EMBL/GenBank/DDBJ databases">
        <title>First draft genome of Liparis tanakae, snailfish: a comprehensive survey of snailfish specific genes.</title>
        <authorList>
            <person name="Kim W."/>
            <person name="Song I."/>
            <person name="Jeong J.-H."/>
            <person name="Kim D."/>
            <person name="Kim S."/>
            <person name="Ryu S."/>
            <person name="Song J.Y."/>
            <person name="Lee S.K."/>
        </authorList>
    </citation>
    <scope>NUCLEOTIDE SEQUENCE [LARGE SCALE GENOMIC DNA]</scope>
    <source>
        <tissue evidence="2">Muscle</tissue>
    </source>
</reference>
<dbReference type="EMBL" id="SRLO01000531">
    <property type="protein sequence ID" value="TNN52975.1"/>
    <property type="molecule type" value="Genomic_DNA"/>
</dbReference>
<organism evidence="2 3">
    <name type="scientific">Liparis tanakae</name>
    <name type="common">Tanaka's snailfish</name>
    <dbReference type="NCBI Taxonomy" id="230148"/>
    <lineage>
        <taxon>Eukaryota</taxon>
        <taxon>Metazoa</taxon>
        <taxon>Chordata</taxon>
        <taxon>Craniata</taxon>
        <taxon>Vertebrata</taxon>
        <taxon>Euteleostomi</taxon>
        <taxon>Actinopterygii</taxon>
        <taxon>Neopterygii</taxon>
        <taxon>Teleostei</taxon>
        <taxon>Neoteleostei</taxon>
        <taxon>Acanthomorphata</taxon>
        <taxon>Eupercaria</taxon>
        <taxon>Perciformes</taxon>
        <taxon>Cottioidei</taxon>
        <taxon>Cottales</taxon>
        <taxon>Liparidae</taxon>
        <taxon>Liparis</taxon>
    </lineage>
</organism>
<accession>A0A4Z2GID5</accession>
<dbReference type="Proteomes" id="UP000314294">
    <property type="component" value="Unassembled WGS sequence"/>
</dbReference>